<dbReference type="EMBL" id="UINC01043100">
    <property type="protein sequence ID" value="SVB46654.1"/>
    <property type="molecule type" value="Genomic_DNA"/>
</dbReference>
<protein>
    <submittedName>
        <fullName evidence="1">Uncharacterized protein</fullName>
    </submittedName>
</protein>
<sequence>MIIKRFLLLYGLLVCSSIFSQQIDTLDFKLPAFSFTPKVFHHPSRVLLNSRIFELEVFTDFSKEDIKQVSLFYRTDAVPRYIEHLFEQNEKRYVFRFNPKKSPAVYITYFFTVSLNNGSMYATPVDSAGTLVPITKYLLDPAEYYKKRSEIKN</sequence>
<proteinExistence type="predicted"/>
<gene>
    <name evidence="1" type="ORF">METZ01_LOCUS199508</name>
</gene>
<evidence type="ECO:0000313" key="1">
    <source>
        <dbReference type="EMBL" id="SVB46654.1"/>
    </source>
</evidence>
<accession>A0A382E994</accession>
<dbReference type="AlphaFoldDB" id="A0A382E994"/>
<reference evidence="1" key="1">
    <citation type="submission" date="2018-05" db="EMBL/GenBank/DDBJ databases">
        <authorList>
            <person name="Lanie J.A."/>
            <person name="Ng W.-L."/>
            <person name="Kazmierczak K.M."/>
            <person name="Andrzejewski T.M."/>
            <person name="Davidsen T.M."/>
            <person name="Wayne K.J."/>
            <person name="Tettelin H."/>
            <person name="Glass J.I."/>
            <person name="Rusch D."/>
            <person name="Podicherti R."/>
            <person name="Tsui H.-C.T."/>
            <person name="Winkler M.E."/>
        </authorList>
    </citation>
    <scope>NUCLEOTIDE SEQUENCE</scope>
</reference>
<organism evidence="1">
    <name type="scientific">marine metagenome</name>
    <dbReference type="NCBI Taxonomy" id="408172"/>
    <lineage>
        <taxon>unclassified sequences</taxon>
        <taxon>metagenomes</taxon>
        <taxon>ecological metagenomes</taxon>
    </lineage>
</organism>
<name>A0A382E994_9ZZZZ</name>